<evidence type="ECO:0000313" key="2">
    <source>
        <dbReference type="Proteomes" id="UP000054558"/>
    </source>
</evidence>
<evidence type="ECO:0000313" key="1">
    <source>
        <dbReference type="EMBL" id="GAQ92089.1"/>
    </source>
</evidence>
<dbReference type="OrthoDB" id="9974806at2759"/>
<dbReference type="Pfam" id="PF19059">
    <property type="entry name" value="DUF5755"/>
    <property type="match status" value="1"/>
</dbReference>
<dbReference type="InterPro" id="IPR043929">
    <property type="entry name" value="DUF5755"/>
</dbReference>
<protein>
    <recommendedName>
        <fullName evidence="3">Nucleotide-diphospho-sugar transferase domain-containing protein</fullName>
    </recommendedName>
</protein>
<dbReference type="EMBL" id="DF237869">
    <property type="protein sequence ID" value="GAQ92089.1"/>
    <property type="molecule type" value="Genomic_DNA"/>
</dbReference>
<reference evidence="1 2" key="1">
    <citation type="journal article" date="2014" name="Nat. Commun.">
        <title>Klebsormidium flaccidum genome reveals primary factors for plant terrestrial adaptation.</title>
        <authorList>
            <person name="Hori K."/>
            <person name="Maruyama F."/>
            <person name="Fujisawa T."/>
            <person name="Togashi T."/>
            <person name="Yamamoto N."/>
            <person name="Seo M."/>
            <person name="Sato S."/>
            <person name="Yamada T."/>
            <person name="Mori H."/>
            <person name="Tajima N."/>
            <person name="Moriyama T."/>
            <person name="Ikeuchi M."/>
            <person name="Watanabe M."/>
            <person name="Wada H."/>
            <person name="Kobayashi K."/>
            <person name="Saito M."/>
            <person name="Masuda T."/>
            <person name="Sasaki-Sekimoto Y."/>
            <person name="Mashiguchi K."/>
            <person name="Awai K."/>
            <person name="Shimojima M."/>
            <person name="Masuda S."/>
            <person name="Iwai M."/>
            <person name="Nobusawa T."/>
            <person name="Narise T."/>
            <person name="Kondo S."/>
            <person name="Saito H."/>
            <person name="Sato R."/>
            <person name="Murakawa M."/>
            <person name="Ihara Y."/>
            <person name="Oshima-Yamada Y."/>
            <person name="Ohtaka K."/>
            <person name="Satoh M."/>
            <person name="Sonobe K."/>
            <person name="Ishii M."/>
            <person name="Ohtani R."/>
            <person name="Kanamori-Sato M."/>
            <person name="Honoki R."/>
            <person name="Miyazaki D."/>
            <person name="Mochizuki H."/>
            <person name="Umetsu J."/>
            <person name="Higashi K."/>
            <person name="Shibata D."/>
            <person name="Kamiya Y."/>
            <person name="Sato N."/>
            <person name="Nakamura Y."/>
            <person name="Tabata S."/>
            <person name="Ida S."/>
            <person name="Kurokawa K."/>
            <person name="Ohta H."/>
        </authorList>
    </citation>
    <scope>NUCLEOTIDE SEQUENCE [LARGE SCALE GENOMIC DNA]</scope>
    <source>
        <strain evidence="1 2">NIES-2285</strain>
    </source>
</reference>
<keyword evidence="2" id="KW-1185">Reference proteome</keyword>
<name>A0A1Y1IRF7_KLENI</name>
<sequence length="356" mass="40513">MHFITFGTLGLYNQYARQLAQSALAAGFDTATVYDETHLDPTFLASHKEVLALPRGFGAWCWKSYCMLKRLAELSEGDIVTYCDSLYIFKKDIRETAVKWLKSRDLVLFENKPSEPSFSEKNWAKYDAFHLLNADPSVHGETTQCWAGFVMVRKTAETVRFIREWHDRCADIRLMNDEPSVFGKESPGFIEGREDQMVLSLLSKTKDLGYPFLQFPAELLYNVRMGRIPVDDMRAPDVVVVVPNESPPEVRSPVFCDPPARCERQVGTLTTLKEGGSSENRVLPLFADKSWANRDRFFYSARTDGFNPLIVPVFHKGRNCMTDRIGCETLYDGDTVQVPAFGEGKTFAVNLYQDLY</sequence>
<evidence type="ECO:0008006" key="3">
    <source>
        <dbReference type="Google" id="ProtNLM"/>
    </source>
</evidence>
<dbReference type="OMA" id="NGCCATI"/>
<accession>A0A1Y1IRF7</accession>
<dbReference type="Proteomes" id="UP000054558">
    <property type="component" value="Unassembled WGS sequence"/>
</dbReference>
<proteinExistence type="predicted"/>
<organism evidence="1 2">
    <name type="scientific">Klebsormidium nitens</name>
    <name type="common">Green alga</name>
    <name type="synonym">Ulothrix nitens</name>
    <dbReference type="NCBI Taxonomy" id="105231"/>
    <lineage>
        <taxon>Eukaryota</taxon>
        <taxon>Viridiplantae</taxon>
        <taxon>Streptophyta</taxon>
        <taxon>Klebsormidiophyceae</taxon>
        <taxon>Klebsormidiales</taxon>
        <taxon>Klebsormidiaceae</taxon>
        <taxon>Klebsormidium</taxon>
    </lineage>
</organism>
<gene>
    <name evidence="1" type="ORF">KFL_009200030</name>
</gene>
<dbReference type="AlphaFoldDB" id="A0A1Y1IRF7"/>